<evidence type="ECO:0000313" key="10">
    <source>
        <dbReference type="EMBL" id="MDA7418827.1"/>
    </source>
</evidence>
<dbReference type="SMART" id="SM00862">
    <property type="entry name" value="Trans_reg_C"/>
    <property type="match status" value="1"/>
</dbReference>
<evidence type="ECO:0000259" key="9">
    <source>
        <dbReference type="PROSITE" id="PS51755"/>
    </source>
</evidence>
<name>A0AAE3NEI8_9BURK</name>
<dbReference type="InterPro" id="IPR001867">
    <property type="entry name" value="OmpR/PhoB-type_DNA-bd"/>
</dbReference>
<comment type="caution">
    <text evidence="10">The sequence shown here is derived from an EMBL/GenBank/DDBJ whole genome shotgun (WGS) entry which is preliminary data.</text>
</comment>
<dbReference type="InterPro" id="IPR016032">
    <property type="entry name" value="Sig_transdc_resp-reg_C-effctor"/>
</dbReference>
<dbReference type="SMART" id="SM00448">
    <property type="entry name" value="REC"/>
    <property type="match status" value="1"/>
</dbReference>
<proteinExistence type="predicted"/>
<dbReference type="PANTHER" id="PTHR48111:SF4">
    <property type="entry name" value="DNA-BINDING DUAL TRANSCRIPTIONAL REGULATOR OMPR"/>
    <property type="match status" value="1"/>
</dbReference>
<gene>
    <name evidence="10" type="ORF">PGB34_20845</name>
</gene>
<dbReference type="GO" id="GO:0005829">
    <property type="term" value="C:cytosol"/>
    <property type="evidence" value="ECO:0007669"/>
    <property type="project" value="TreeGrafter"/>
</dbReference>
<keyword evidence="3" id="KW-0805">Transcription regulation</keyword>
<evidence type="ECO:0000259" key="8">
    <source>
        <dbReference type="PROSITE" id="PS50110"/>
    </source>
</evidence>
<evidence type="ECO:0000256" key="5">
    <source>
        <dbReference type="ARBA" id="ARBA00023163"/>
    </source>
</evidence>
<dbReference type="Gene3D" id="6.10.250.690">
    <property type="match status" value="1"/>
</dbReference>
<dbReference type="Pfam" id="PF00486">
    <property type="entry name" value="Trans_reg_C"/>
    <property type="match status" value="1"/>
</dbReference>
<keyword evidence="1 6" id="KW-0597">Phosphoprotein</keyword>
<dbReference type="PROSITE" id="PS51755">
    <property type="entry name" value="OMPR_PHOB"/>
    <property type="match status" value="1"/>
</dbReference>
<dbReference type="SUPFAM" id="SSF46894">
    <property type="entry name" value="C-terminal effector domain of the bipartite response regulators"/>
    <property type="match status" value="1"/>
</dbReference>
<dbReference type="GO" id="GO:0000156">
    <property type="term" value="F:phosphorelay response regulator activity"/>
    <property type="evidence" value="ECO:0007669"/>
    <property type="project" value="TreeGrafter"/>
</dbReference>
<protein>
    <submittedName>
        <fullName evidence="10">Response regulator transcription factor</fullName>
    </submittedName>
</protein>
<dbReference type="InterPro" id="IPR001789">
    <property type="entry name" value="Sig_transdc_resp-reg_receiver"/>
</dbReference>
<dbReference type="RefSeq" id="WP_271430033.1">
    <property type="nucleotide sequence ID" value="NZ_JAQIPB010000012.1"/>
</dbReference>
<dbReference type="GO" id="GO:0006355">
    <property type="term" value="P:regulation of DNA-templated transcription"/>
    <property type="evidence" value="ECO:0007669"/>
    <property type="project" value="InterPro"/>
</dbReference>
<dbReference type="PANTHER" id="PTHR48111">
    <property type="entry name" value="REGULATOR OF RPOS"/>
    <property type="match status" value="1"/>
</dbReference>
<dbReference type="GO" id="GO:0032993">
    <property type="term" value="C:protein-DNA complex"/>
    <property type="evidence" value="ECO:0007669"/>
    <property type="project" value="TreeGrafter"/>
</dbReference>
<dbReference type="PROSITE" id="PS50110">
    <property type="entry name" value="RESPONSE_REGULATORY"/>
    <property type="match status" value="1"/>
</dbReference>
<keyword evidence="4 7" id="KW-0238">DNA-binding</keyword>
<evidence type="ECO:0000256" key="7">
    <source>
        <dbReference type="PROSITE-ProRule" id="PRU01091"/>
    </source>
</evidence>
<dbReference type="Proteomes" id="UP001212602">
    <property type="component" value="Unassembled WGS sequence"/>
</dbReference>
<dbReference type="AlphaFoldDB" id="A0AAE3NEI8"/>
<evidence type="ECO:0000256" key="3">
    <source>
        <dbReference type="ARBA" id="ARBA00023015"/>
    </source>
</evidence>
<evidence type="ECO:0000313" key="11">
    <source>
        <dbReference type="Proteomes" id="UP001212602"/>
    </source>
</evidence>
<feature type="modified residue" description="4-aspartylphosphate" evidence="6">
    <location>
        <position position="61"/>
    </location>
</feature>
<evidence type="ECO:0000256" key="2">
    <source>
        <dbReference type="ARBA" id="ARBA00023012"/>
    </source>
</evidence>
<keyword evidence="11" id="KW-1185">Reference proteome</keyword>
<dbReference type="GO" id="GO:0000976">
    <property type="term" value="F:transcription cis-regulatory region binding"/>
    <property type="evidence" value="ECO:0007669"/>
    <property type="project" value="TreeGrafter"/>
</dbReference>
<evidence type="ECO:0000256" key="6">
    <source>
        <dbReference type="PROSITE-ProRule" id="PRU00169"/>
    </source>
</evidence>
<organism evidence="10 11">
    <name type="scientific">Xenophilus arseniciresistens</name>
    <dbReference type="NCBI Taxonomy" id="1283306"/>
    <lineage>
        <taxon>Bacteria</taxon>
        <taxon>Pseudomonadati</taxon>
        <taxon>Pseudomonadota</taxon>
        <taxon>Betaproteobacteria</taxon>
        <taxon>Burkholderiales</taxon>
        <taxon>Comamonadaceae</taxon>
        <taxon>Xenophilus</taxon>
    </lineage>
</organism>
<dbReference type="InterPro" id="IPR039420">
    <property type="entry name" value="WalR-like"/>
</dbReference>
<keyword evidence="2" id="KW-0902">Two-component regulatory system</keyword>
<dbReference type="Gene3D" id="3.40.50.2300">
    <property type="match status" value="1"/>
</dbReference>
<dbReference type="Gene3D" id="1.10.10.10">
    <property type="entry name" value="Winged helix-like DNA-binding domain superfamily/Winged helix DNA-binding domain"/>
    <property type="match status" value="1"/>
</dbReference>
<dbReference type="InterPro" id="IPR036388">
    <property type="entry name" value="WH-like_DNA-bd_sf"/>
</dbReference>
<feature type="domain" description="OmpR/PhoB-type" evidence="9">
    <location>
        <begin position="141"/>
        <end position="236"/>
    </location>
</feature>
<dbReference type="EMBL" id="JAQIPB010000012">
    <property type="protein sequence ID" value="MDA7418827.1"/>
    <property type="molecule type" value="Genomic_DNA"/>
</dbReference>
<accession>A0AAE3NEI8</accession>
<feature type="domain" description="Response regulatory" evidence="8">
    <location>
        <begin position="3"/>
        <end position="128"/>
    </location>
</feature>
<feature type="DNA-binding region" description="OmpR/PhoB-type" evidence="7">
    <location>
        <begin position="141"/>
        <end position="236"/>
    </location>
</feature>
<dbReference type="CDD" id="cd00383">
    <property type="entry name" value="trans_reg_C"/>
    <property type="match status" value="1"/>
</dbReference>
<keyword evidence="5" id="KW-0804">Transcription</keyword>
<dbReference type="Pfam" id="PF00072">
    <property type="entry name" value="Response_reg"/>
    <property type="match status" value="1"/>
</dbReference>
<evidence type="ECO:0000256" key="1">
    <source>
        <dbReference type="ARBA" id="ARBA00022553"/>
    </source>
</evidence>
<sequence>MPRILLIDDDEHLAAPLASYFARFDCTLDSAQRPSEGLARLREATAPAVSAHGGYDAVILDVMLPEMDGFALCREIRAQPGFGDIPIVMLTARGEVMDRVVGLEMGADDYLPKPFEPRELVARVQTILRRQRVRSAPAAPETLLCFDGLRIDLARRVVHRHDEVISLTSTEFELIAMLAREPGTVFSRDDILNRLRGQEADLYTRAVDIVVSRLRRKLEPLDCIKTLRNAGYTLAAAPAQAQEP</sequence>
<dbReference type="InterPro" id="IPR011006">
    <property type="entry name" value="CheY-like_superfamily"/>
</dbReference>
<evidence type="ECO:0000256" key="4">
    <source>
        <dbReference type="ARBA" id="ARBA00023125"/>
    </source>
</evidence>
<dbReference type="SUPFAM" id="SSF52172">
    <property type="entry name" value="CheY-like"/>
    <property type="match status" value="1"/>
</dbReference>
<reference evidence="10" key="1">
    <citation type="submission" date="2023-01" db="EMBL/GenBank/DDBJ databases">
        <title>Xenophilus mangrovi sp. nov., isolated from soil of Mangrove nature reserve.</title>
        <authorList>
            <person name="Xu S."/>
            <person name="Liu Z."/>
            <person name="Xu Y."/>
        </authorList>
    </citation>
    <scope>NUCLEOTIDE SEQUENCE</scope>
    <source>
        <strain evidence="10">YW8</strain>
    </source>
</reference>